<evidence type="ECO:0000256" key="2">
    <source>
        <dbReference type="ARBA" id="ARBA00022723"/>
    </source>
</evidence>
<organism evidence="12 13">
    <name type="scientific">Lophotis ruficrista</name>
    <dbReference type="NCBI Taxonomy" id="172689"/>
    <lineage>
        <taxon>Eukaryota</taxon>
        <taxon>Metazoa</taxon>
        <taxon>Chordata</taxon>
        <taxon>Craniata</taxon>
        <taxon>Vertebrata</taxon>
        <taxon>Euteleostomi</taxon>
        <taxon>Archelosauria</taxon>
        <taxon>Archosauria</taxon>
        <taxon>Dinosauria</taxon>
        <taxon>Saurischia</taxon>
        <taxon>Theropoda</taxon>
        <taxon>Coelurosauria</taxon>
        <taxon>Aves</taxon>
        <taxon>Neognathae</taxon>
        <taxon>Neoaves</taxon>
        <taxon>Otidimorphae</taxon>
        <taxon>Otidiformes</taxon>
        <taxon>Otididae</taxon>
        <taxon>Lophotis</taxon>
    </lineage>
</organism>
<dbReference type="PANTHER" id="PTHR47772">
    <property type="entry name" value="ZINC FINGER PROTEIN 200"/>
    <property type="match status" value="1"/>
</dbReference>
<dbReference type="EMBL" id="VWYV01003413">
    <property type="protein sequence ID" value="NXE17225.1"/>
    <property type="molecule type" value="Genomic_DNA"/>
</dbReference>
<dbReference type="InterPro" id="IPR013087">
    <property type="entry name" value="Znf_C2H2_type"/>
</dbReference>
<protein>
    <submittedName>
        <fullName evidence="12">ZN836 protein</fullName>
    </submittedName>
</protein>
<feature type="non-terminal residue" evidence="12">
    <location>
        <position position="1"/>
    </location>
</feature>
<dbReference type="SUPFAM" id="SSF57667">
    <property type="entry name" value="beta-beta-alpha zinc fingers"/>
    <property type="match status" value="1"/>
</dbReference>
<keyword evidence="5" id="KW-0862">Zinc</keyword>
<dbReference type="PANTHER" id="PTHR47772:SF1">
    <property type="entry name" value="ZINC FINGER PROTEIN 200"/>
    <property type="match status" value="1"/>
</dbReference>
<evidence type="ECO:0000259" key="11">
    <source>
        <dbReference type="PROSITE" id="PS50157"/>
    </source>
</evidence>
<evidence type="ECO:0000313" key="12">
    <source>
        <dbReference type="EMBL" id="NXE17225.1"/>
    </source>
</evidence>
<evidence type="ECO:0000313" key="13">
    <source>
        <dbReference type="Proteomes" id="UP000533896"/>
    </source>
</evidence>
<keyword evidence="4 9" id="KW-0863">Zinc-finger</keyword>
<feature type="domain" description="C2H2-type" evidence="11">
    <location>
        <begin position="1"/>
        <end position="23"/>
    </location>
</feature>
<evidence type="ECO:0000256" key="1">
    <source>
        <dbReference type="ARBA" id="ARBA00004123"/>
    </source>
</evidence>
<evidence type="ECO:0000256" key="7">
    <source>
        <dbReference type="ARBA" id="ARBA00023163"/>
    </source>
</evidence>
<comment type="subcellular location">
    <subcellularLocation>
        <location evidence="1">Nucleus</location>
    </subcellularLocation>
</comment>
<evidence type="ECO:0000256" key="9">
    <source>
        <dbReference type="PROSITE-ProRule" id="PRU00042"/>
    </source>
</evidence>
<name>A0A7K8KP48_9AVES</name>
<evidence type="ECO:0000256" key="8">
    <source>
        <dbReference type="ARBA" id="ARBA00023242"/>
    </source>
</evidence>
<dbReference type="GO" id="GO:0005634">
    <property type="term" value="C:nucleus"/>
    <property type="evidence" value="ECO:0007669"/>
    <property type="project" value="UniProtKB-SubCell"/>
</dbReference>
<keyword evidence="3" id="KW-0677">Repeat</keyword>
<dbReference type="SMART" id="SM00355">
    <property type="entry name" value="ZnF_C2H2"/>
    <property type="match status" value="2"/>
</dbReference>
<evidence type="ECO:0000256" key="4">
    <source>
        <dbReference type="ARBA" id="ARBA00022771"/>
    </source>
</evidence>
<keyword evidence="6" id="KW-0805">Transcription regulation</keyword>
<dbReference type="InterPro" id="IPR036236">
    <property type="entry name" value="Znf_C2H2_sf"/>
</dbReference>
<dbReference type="FunFam" id="3.30.160.60:FF:002343">
    <property type="entry name" value="Zinc finger protein 33A"/>
    <property type="match status" value="1"/>
</dbReference>
<evidence type="ECO:0000256" key="6">
    <source>
        <dbReference type="ARBA" id="ARBA00023015"/>
    </source>
</evidence>
<dbReference type="GO" id="GO:0008270">
    <property type="term" value="F:zinc ion binding"/>
    <property type="evidence" value="ECO:0007669"/>
    <property type="project" value="UniProtKB-KW"/>
</dbReference>
<keyword evidence="13" id="KW-1185">Reference proteome</keyword>
<dbReference type="Proteomes" id="UP000533896">
    <property type="component" value="Unassembled WGS sequence"/>
</dbReference>
<gene>
    <name evidence="12" type="primary">Znf836</name>
    <name evidence="12" type="ORF">LOPRUF_R15238</name>
</gene>
<dbReference type="PROSITE" id="PS00028">
    <property type="entry name" value="ZINC_FINGER_C2H2_1"/>
    <property type="match status" value="1"/>
</dbReference>
<evidence type="ECO:0000256" key="5">
    <source>
        <dbReference type="ARBA" id="ARBA00022833"/>
    </source>
</evidence>
<dbReference type="OrthoDB" id="6077919at2759"/>
<dbReference type="Gene3D" id="3.30.160.60">
    <property type="entry name" value="Classic Zinc Finger"/>
    <property type="match status" value="2"/>
</dbReference>
<feature type="domain" description="C2H2-type" evidence="11">
    <location>
        <begin position="24"/>
        <end position="51"/>
    </location>
</feature>
<feature type="compositionally biased region" description="Basic and acidic residues" evidence="10">
    <location>
        <begin position="1"/>
        <end position="13"/>
    </location>
</feature>
<keyword evidence="7" id="KW-0804">Transcription</keyword>
<dbReference type="PROSITE" id="PS50157">
    <property type="entry name" value="ZINC_FINGER_C2H2_2"/>
    <property type="match status" value="2"/>
</dbReference>
<dbReference type="AlphaFoldDB" id="A0A7K8KP48"/>
<keyword evidence="8" id="KW-0539">Nucleus</keyword>
<sequence>CRKRFQERSELISHRRSHGGGQTFKCQECGEEFGQSWELSSHQKSHMAEKPYQCSTCEKFFKDRSTL</sequence>
<accession>A0A7K8KP48</accession>
<keyword evidence="2" id="KW-0479">Metal-binding</keyword>
<feature type="non-terminal residue" evidence="12">
    <location>
        <position position="67"/>
    </location>
</feature>
<comment type="caution">
    <text evidence="12">The sequence shown here is derived from an EMBL/GenBank/DDBJ whole genome shotgun (WGS) entry which is preliminary data.</text>
</comment>
<evidence type="ECO:0000256" key="10">
    <source>
        <dbReference type="SAM" id="MobiDB-lite"/>
    </source>
</evidence>
<evidence type="ECO:0000256" key="3">
    <source>
        <dbReference type="ARBA" id="ARBA00022737"/>
    </source>
</evidence>
<dbReference type="InterPro" id="IPR050636">
    <property type="entry name" value="C2H2-ZF_domain-containing"/>
</dbReference>
<feature type="region of interest" description="Disordered" evidence="10">
    <location>
        <begin position="1"/>
        <end position="21"/>
    </location>
</feature>
<dbReference type="Pfam" id="PF00096">
    <property type="entry name" value="zf-C2H2"/>
    <property type="match status" value="1"/>
</dbReference>
<proteinExistence type="predicted"/>
<reference evidence="12 13" key="1">
    <citation type="submission" date="2019-09" db="EMBL/GenBank/DDBJ databases">
        <title>Bird 10,000 Genomes (B10K) Project - Family phase.</title>
        <authorList>
            <person name="Zhang G."/>
        </authorList>
    </citation>
    <scope>NUCLEOTIDE SEQUENCE [LARGE SCALE GENOMIC DNA]</scope>
    <source>
        <strain evidence="12">B10K-CU-031-23</strain>
    </source>
</reference>